<dbReference type="GO" id="GO:0009242">
    <property type="term" value="P:colanic acid biosynthetic process"/>
    <property type="evidence" value="ECO:0007669"/>
    <property type="project" value="TreeGrafter"/>
</dbReference>
<dbReference type="Pfam" id="PF13727">
    <property type="entry name" value="CoA_binding_3"/>
    <property type="match status" value="1"/>
</dbReference>
<dbReference type="GO" id="GO:0016020">
    <property type="term" value="C:membrane"/>
    <property type="evidence" value="ECO:0007669"/>
    <property type="project" value="UniProtKB-SubCell"/>
</dbReference>
<dbReference type="EMBL" id="BAABLX010000011">
    <property type="protein sequence ID" value="GAA4940415.1"/>
    <property type="molecule type" value="Genomic_DNA"/>
</dbReference>
<evidence type="ECO:0000313" key="9">
    <source>
        <dbReference type="EMBL" id="GAA4940415.1"/>
    </source>
</evidence>
<feature type="domain" description="Bacterial sugar transferase" evidence="8">
    <location>
        <begin position="299"/>
        <end position="481"/>
    </location>
</feature>
<dbReference type="InterPro" id="IPR003362">
    <property type="entry name" value="Bact_transf"/>
</dbReference>
<keyword evidence="6 7" id="KW-0472">Membrane</keyword>
<dbReference type="InterPro" id="IPR017475">
    <property type="entry name" value="EPS_sugar_tfrase"/>
</dbReference>
<name>A0AAV3U1J8_9ALTE</name>
<keyword evidence="5 7" id="KW-1133">Transmembrane helix</keyword>
<dbReference type="PANTHER" id="PTHR30576">
    <property type="entry name" value="COLANIC BIOSYNTHESIS UDP-GLUCOSE LIPID CARRIER TRANSFERASE"/>
    <property type="match status" value="1"/>
</dbReference>
<dbReference type="RefSeq" id="WP_345420552.1">
    <property type="nucleotide sequence ID" value="NZ_AP031496.1"/>
</dbReference>
<dbReference type="Gene3D" id="3.40.50.720">
    <property type="entry name" value="NAD(P)-binding Rossmann-like Domain"/>
    <property type="match status" value="1"/>
</dbReference>
<evidence type="ECO:0000256" key="5">
    <source>
        <dbReference type="ARBA" id="ARBA00022989"/>
    </source>
</evidence>
<reference evidence="10" key="1">
    <citation type="journal article" date="2019" name="Int. J. Syst. Evol. Microbiol.">
        <title>The Global Catalogue of Microorganisms (GCM) 10K type strain sequencing project: providing services to taxonomists for standard genome sequencing and annotation.</title>
        <authorList>
            <consortium name="The Broad Institute Genomics Platform"/>
            <consortium name="The Broad Institute Genome Sequencing Center for Infectious Disease"/>
            <person name="Wu L."/>
            <person name="Ma J."/>
        </authorList>
    </citation>
    <scope>NUCLEOTIDE SEQUENCE [LARGE SCALE GENOMIC DNA]</scope>
    <source>
        <strain evidence="10">JCM 19134</strain>
    </source>
</reference>
<feature type="transmembrane region" description="Helical" evidence="7">
    <location>
        <begin position="35"/>
        <end position="58"/>
    </location>
</feature>
<evidence type="ECO:0000256" key="1">
    <source>
        <dbReference type="ARBA" id="ARBA00004141"/>
    </source>
</evidence>
<comment type="similarity">
    <text evidence="2">Belongs to the bacterial sugar transferase family.</text>
</comment>
<dbReference type="Proteomes" id="UP001409585">
    <property type="component" value="Unassembled WGS sequence"/>
</dbReference>
<organism evidence="9 10">
    <name type="scientific">Halioxenophilus aromaticivorans</name>
    <dbReference type="NCBI Taxonomy" id="1306992"/>
    <lineage>
        <taxon>Bacteria</taxon>
        <taxon>Pseudomonadati</taxon>
        <taxon>Pseudomonadota</taxon>
        <taxon>Gammaproteobacteria</taxon>
        <taxon>Alteromonadales</taxon>
        <taxon>Alteromonadaceae</taxon>
        <taxon>Halioxenophilus</taxon>
    </lineage>
</organism>
<gene>
    <name evidence="9" type="ORF">GCM10025791_18390</name>
</gene>
<evidence type="ECO:0000256" key="7">
    <source>
        <dbReference type="SAM" id="Phobius"/>
    </source>
</evidence>
<dbReference type="GO" id="GO:0089702">
    <property type="term" value="F:undecaprenyl-phosphate glucose phosphotransferase activity"/>
    <property type="evidence" value="ECO:0007669"/>
    <property type="project" value="TreeGrafter"/>
</dbReference>
<feature type="transmembrane region" description="Helical" evidence="7">
    <location>
        <begin position="131"/>
        <end position="150"/>
    </location>
</feature>
<feature type="transmembrane region" description="Helical" evidence="7">
    <location>
        <begin position="305"/>
        <end position="325"/>
    </location>
</feature>
<evidence type="ECO:0000313" key="10">
    <source>
        <dbReference type="Proteomes" id="UP001409585"/>
    </source>
</evidence>
<feature type="transmembrane region" description="Helical" evidence="7">
    <location>
        <begin position="70"/>
        <end position="89"/>
    </location>
</feature>
<dbReference type="InterPro" id="IPR017473">
    <property type="entry name" value="Undecaprenyl-P_gluc_Ptfrase"/>
</dbReference>
<keyword evidence="3" id="KW-0808">Transferase</keyword>
<evidence type="ECO:0000256" key="6">
    <source>
        <dbReference type="ARBA" id="ARBA00023136"/>
    </source>
</evidence>
<keyword evidence="4 7" id="KW-0812">Transmembrane</keyword>
<protein>
    <submittedName>
        <fullName evidence="9">Undecaprenyl-phosphate glucose phosphotransferase</fullName>
    </submittedName>
</protein>
<dbReference type="AlphaFoldDB" id="A0AAV3U1J8"/>
<dbReference type="Pfam" id="PF02397">
    <property type="entry name" value="Bac_transf"/>
    <property type="match status" value="1"/>
</dbReference>
<evidence type="ECO:0000256" key="2">
    <source>
        <dbReference type="ARBA" id="ARBA00006464"/>
    </source>
</evidence>
<sequence length="488" mass="55517">MTAARELPQQLINYREQHDSARMSHKRLLQTHSSVYQWIEYGLYLIAGVAPLLAHITFGSEYYLHSTYRYLAVVTCLLMIIVYPTFGIGRRSLRGFAGLRRLFNAWGAVLLLLAAVGFATKSSDDVSRLIMIFWAISGFCLQGLVAVALARYKLHAHRVASEACNSVIVGSGDIVYQLASRMAGNIWLDEKLVAVCDFSNSQRAYDLPTDVRSIFNHDDLISLIDKKEVKRVYIALSMKETPQLLEQYNALKEKMVDIIWVPDIYEFELLNHCVREMAGLPLITLNETPHYSGARNFVKNAFDRVSAAILIALLSPVFLVLAFLVKRSSEGPVIFKQERDGWDGSTFKVWKFRSMFVHQPETVVKQACKDDPRITRIGNFLRKSSLDELPQLFNVLFGTMSLVGPRPHAISHNDFYGDKIKQYMARGRVKPGMTGLAQIRGYRGETADISEMEDRVRCDLEYINRWSILLDIKILLLTPFRLASKKAY</sequence>
<dbReference type="PANTHER" id="PTHR30576:SF21">
    <property type="entry name" value="UDP-GLUCOSE:UNDECAPRENYL-PHOSPHATE GLUCOSE-1-PHOSPHATE TRANSFERASE"/>
    <property type="match status" value="1"/>
</dbReference>
<evidence type="ECO:0000256" key="4">
    <source>
        <dbReference type="ARBA" id="ARBA00022692"/>
    </source>
</evidence>
<dbReference type="NCBIfam" id="TIGR03025">
    <property type="entry name" value="EPS_sugtrans"/>
    <property type="match status" value="1"/>
</dbReference>
<comment type="caution">
    <text evidence="9">The sequence shown here is derived from an EMBL/GenBank/DDBJ whole genome shotgun (WGS) entry which is preliminary data.</text>
</comment>
<proteinExistence type="inferred from homology"/>
<keyword evidence="10" id="KW-1185">Reference proteome</keyword>
<dbReference type="NCBIfam" id="TIGR03023">
    <property type="entry name" value="WcaJ_sugtrans"/>
    <property type="match status" value="1"/>
</dbReference>
<accession>A0AAV3U1J8</accession>
<comment type="subcellular location">
    <subcellularLocation>
        <location evidence="1">Membrane</location>
        <topology evidence="1">Multi-pass membrane protein</topology>
    </subcellularLocation>
</comment>
<evidence type="ECO:0000259" key="8">
    <source>
        <dbReference type="Pfam" id="PF02397"/>
    </source>
</evidence>
<feature type="transmembrane region" description="Helical" evidence="7">
    <location>
        <begin position="101"/>
        <end position="119"/>
    </location>
</feature>
<evidence type="ECO:0000256" key="3">
    <source>
        <dbReference type="ARBA" id="ARBA00022679"/>
    </source>
</evidence>